<proteinExistence type="predicted"/>
<accession>A0ACC6U5B0</accession>
<dbReference type="EMBL" id="JBFRCH010000015">
    <property type="protein sequence ID" value="MEX3934809.1"/>
    <property type="molecule type" value="Genomic_DNA"/>
</dbReference>
<protein>
    <submittedName>
        <fullName evidence="1">Helix-turn-helix transcriptional regulator</fullName>
    </submittedName>
</protein>
<evidence type="ECO:0000313" key="2">
    <source>
        <dbReference type="Proteomes" id="UP001558850"/>
    </source>
</evidence>
<reference evidence="1" key="1">
    <citation type="submission" date="2024-07" db="EMBL/GenBank/DDBJ databases">
        <title>A survey of Mimosa microsymbionts across Brazilian biomes reveals a high diversity of Paraburkholderia nodulating endemic species, but also that Cupriavidus is common as a symbiont of widespread species.</title>
        <authorList>
            <person name="Rouws L."/>
            <person name="Barauna A."/>
            <person name="Beukes C."/>
            <person name="Rouws J.R.C."/>
            <person name="De Faria S.M."/>
            <person name="Gross E."/>
            <person name="Bueno Dos Reis Junior F."/>
            <person name="Simon M.F."/>
            <person name="Maluk M."/>
            <person name="Odee D.W."/>
            <person name="Kenicer G."/>
            <person name="Young J.P.W."/>
            <person name="Reis V.M."/>
            <person name="Zilli J."/>
            <person name="James E.K."/>
        </authorList>
    </citation>
    <scope>NUCLEOTIDE SEQUENCE</scope>
    <source>
        <strain evidence="1">EG181B</strain>
    </source>
</reference>
<comment type="caution">
    <text evidence="1">The sequence shown here is derived from an EMBL/GenBank/DDBJ whole genome shotgun (WGS) entry which is preliminary data.</text>
</comment>
<organism evidence="1 2">
    <name type="scientific">Paraburkholderia phymatum</name>
    <dbReference type="NCBI Taxonomy" id="148447"/>
    <lineage>
        <taxon>Bacteria</taxon>
        <taxon>Pseudomonadati</taxon>
        <taxon>Pseudomonadota</taxon>
        <taxon>Betaproteobacteria</taxon>
        <taxon>Burkholderiales</taxon>
        <taxon>Burkholderiaceae</taxon>
        <taxon>Paraburkholderia</taxon>
    </lineage>
</organism>
<evidence type="ECO:0000313" key="1">
    <source>
        <dbReference type="EMBL" id="MEX3934809.1"/>
    </source>
</evidence>
<keyword evidence="2" id="KW-1185">Reference proteome</keyword>
<sequence length="143" mass="16286">MTDLDPLRVMSIGDIRRALEVSPGVLAGMDKRNELPRPFTLTPRGTRLWLASDVRSWLAGMPVDRSPLVRVELAQVPRMTEADDLEGDNERDEQRYAPRRSWRSADDFEAERRDLGELERIVHGWVTGSFGMLKNDISIVAQI</sequence>
<dbReference type="Proteomes" id="UP001558850">
    <property type="component" value="Unassembled WGS sequence"/>
</dbReference>
<gene>
    <name evidence="1" type="ORF">AB4Y32_23980</name>
</gene>
<name>A0ACC6U5B0_9BURK</name>